<accession>A0ABQ1S2V0</accession>
<proteinExistence type="predicted"/>
<reference evidence="7" key="1">
    <citation type="journal article" date="2019" name="Int. J. Syst. Evol. Microbiol.">
        <title>The Global Catalogue of Microorganisms (GCM) 10K type strain sequencing project: providing services to taxonomists for standard genome sequencing and annotation.</title>
        <authorList>
            <consortium name="The Broad Institute Genomics Platform"/>
            <consortium name="The Broad Institute Genome Sequencing Center for Infectious Disease"/>
            <person name="Wu L."/>
            <person name="Ma J."/>
        </authorList>
    </citation>
    <scope>NUCLEOTIDE SEQUENCE [LARGE SCALE GENOMIC DNA]</scope>
    <source>
        <strain evidence="7">CCM 7640</strain>
    </source>
</reference>
<protein>
    <submittedName>
        <fullName evidence="6">TetR family transcriptional regulator</fullName>
    </submittedName>
</protein>
<evidence type="ECO:0000259" key="5">
    <source>
        <dbReference type="PROSITE" id="PS50977"/>
    </source>
</evidence>
<feature type="domain" description="HTH tetR-type" evidence="5">
    <location>
        <begin position="2"/>
        <end position="62"/>
    </location>
</feature>
<feature type="DNA-binding region" description="H-T-H motif" evidence="4">
    <location>
        <begin position="25"/>
        <end position="44"/>
    </location>
</feature>
<sequence length="196" mass="21155">MSRARDRWLTAGVEALAEEGANGVRIDRLAARLRLSKGSFHHHFGGADDFKRVLLDHVEGLLTDALQAVVAAPVPAVGGRETLARLTSLLTDADGGLYRPELEVALRAWALTDPDAARAQSNIDQSRLEVLQEIWRPLASDAEQVRIAALLPYLISVGASVIMPPVGSEDLRRVYELILPLVPDDALAPGDRSVDG</sequence>
<dbReference type="PROSITE" id="PS50977">
    <property type="entry name" value="HTH_TETR_2"/>
    <property type="match status" value="1"/>
</dbReference>
<dbReference type="Proteomes" id="UP000629365">
    <property type="component" value="Unassembled WGS sequence"/>
</dbReference>
<dbReference type="PANTHER" id="PTHR30055:SF234">
    <property type="entry name" value="HTH-TYPE TRANSCRIPTIONAL REGULATOR BETI"/>
    <property type="match status" value="1"/>
</dbReference>
<dbReference type="EMBL" id="BMCM01000007">
    <property type="protein sequence ID" value="GGD89194.1"/>
    <property type="molecule type" value="Genomic_DNA"/>
</dbReference>
<evidence type="ECO:0000313" key="6">
    <source>
        <dbReference type="EMBL" id="GGD89194.1"/>
    </source>
</evidence>
<dbReference type="SUPFAM" id="SSF46689">
    <property type="entry name" value="Homeodomain-like"/>
    <property type="match status" value="1"/>
</dbReference>
<dbReference type="InterPro" id="IPR050109">
    <property type="entry name" value="HTH-type_TetR-like_transc_reg"/>
</dbReference>
<dbReference type="RefSeq" id="WP_188438009.1">
    <property type="nucleotide sequence ID" value="NZ_BMCM01000007.1"/>
</dbReference>
<keyword evidence="7" id="KW-1185">Reference proteome</keyword>
<evidence type="ECO:0000256" key="1">
    <source>
        <dbReference type="ARBA" id="ARBA00023015"/>
    </source>
</evidence>
<keyword evidence="2 4" id="KW-0238">DNA-binding</keyword>
<gene>
    <name evidence="6" type="ORF">GCM10007269_34830</name>
</gene>
<evidence type="ECO:0000256" key="4">
    <source>
        <dbReference type="PROSITE-ProRule" id="PRU00335"/>
    </source>
</evidence>
<keyword evidence="1" id="KW-0805">Transcription regulation</keyword>
<keyword evidence="3" id="KW-0804">Transcription</keyword>
<comment type="caution">
    <text evidence="6">The sequence shown here is derived from an EMBL/GenBank/DDBJ whole genome shotgun (WGS) entry which is preliminary data.</text>
</comment>
<evidence type="ECO:0000313" key="7">
    <source>
        <dbReference type="Proteomes" id="UP000629365"/>
    </source>
</evidence>
<dbReference type="InterPro" id="IPR001647">
    <property type="entry name" value="HTH_TetR"/>
</dbReference>
<name>A0ABQ1S2V0_9MICO</name>
<dbReference type="Pfam" id="PF00440">
    <property type="entry name" value="TetR_N"/>
    <property type="match status" value="1"/>
</dbReference>
<dbReference type="InterPro" id="IPR009057">
    <property type="entry name" value="Homeodomain-like_sf"/>
</dbReference>
<evidence type="ECO:0000256" key="3">
    <source>
        <dbReference type="ARBA" id="ARBA00023163"/>
    </source>
</evidence>
<evidence type="ECO:0000256" key="2">
    <source>
        <dbReference type="ARBA" id="ARBA00023125"/>
    </source>
</evidence>
<dbReference type="PANTHER" id="PTHR30055">
    <property type="entry name" value="HTH-TYPE TRANSCRIPTIONAL REGULATOR RUTR"/>
    <property type="match status" value="1"/>
</dbReference>
<organism evidence="6 7">
    <name type="scientific">Microbacterium murale</name>
    <dbReference type="NCBI Taxonomy" id="1081040"/>
    <lineage>
        <taxon>Bacteria</taxon>
        <taxon>Bacillati</taxon>
        <taxon>Actinomycetota</taxon>
        <taxon>Actinomycetes</taxon>
        <taxon>Micrococcales</taxon>
        <taxon>Microbacteriaceae</taxon>
        <taxon>Microbacterium</taxon>
    </lineage>
</organism>
<dbReference type="Gene3D" id="1.10.357.10">
    <property type="entry name" value="Tetracycline Repressor, domain 2"/>
    <property type="match status" value="1"/>
</dbReference>